<gene>
    <name evidence="3" type="ORF">LHA35_01015</name>
</gene>
<dbReference type="AlphaFoldDB" id="A0A9X1IC40"/>
<name>A0A9X1IC40_9PROT</name>
<evidence type="ECO:0000313" key="4">
    <source>
        <dbReference type="Proteomes" id="UP001139311"/>
    </source>
</evidence>
<keyword evidence="4" id="KW-1185">Reference proteome</keyword>
<proteinExistence type="predicted"/>
<dbReference type="RefSeq" id="WP_226603384.1">
    <property type="nucleotide sequence ID" value="NZ_JAJAQI010000001.1"/>
</dbReference>
<feature type="chain" id="PRO_5040875783" description="Lipoprotein" evidence="2">
    <location>
        <begin position="21"/>
        <end position="200"/>
    </location>
</feature>
<accession>A0A9X1IC40</accession>
<dbReference type="EMBL" id="JAJAQI010000001">
    <property type="protein sequence ID" value="MCB4820310.1"/>
    <property type="molecule type" value="Genomic_DNA"/>
</dbReference>
<organism evidence="3 4">
    <name type="scientific">Roseicella aerolata</name>
    <dbReference type="NCBI Taxonomy" id="2883479"/>
    <lineage>
        <taxon>Bacteria</taxon>
        <taxon>Pseudomonadati</taxon>
        <taxon>Pseudomonadota</taxon>
        <taxon>Alphaproteobacteria</taxon>
        <taxon>Acetobacterales</taxon>
        <taxon>Roseomonadaceae</taxon>
        <taxon>Roseicella</taxon>
    </lineage>
</organism>
<reference evidence="3" key="1">
    <citation type="submission" date="2021-10" db="EMBL/GenBank/DDBJ databases">
        <title>Roseicella aerolatum sp. nov., isolated from aerosols of e-waste dismantling site.</title>
        <authorList>
            <person name="Qin T."/>
        </authorList>
    </citation>
    <scope>NUCLEOTIDE SEQUENCE</scope>
    <source>
        <strain evidence="3">GB24</strain>
    </source>
</reference>
<feature type="signal peptide" evidence="2">
    <location>
        <begin position="1"/>
        <end position="20"/>
    </location>
</feature>
<evidence type="ECO:0000313" key="3">
    <source>
        <dbReference type="EMBL" id="MCB4820310.1"/>
    </source>
</evidence>
<sequence>MPTRRAALLLPLLAAACAGQQEPAFVPPGPMRFSHLTPLPLNVAAIEVTEASPPPQIGDVGARLSPMPAEAVRIMGRDRLLAVGASGEGHFAVTHAALVQGRDSLTCLVGCRLEILSAEGQRMGFVEAQSRRAVSGTDAGRPRAAEALLRNAMDDLNVEFEFQLRRALRDWLVEVTPGADGTLPAPPPPAGVTKEELPRG</sequence>
<protein>
    <recommendedName>
        <fullName evidence="5">Lipoprotein</fullName>
    </recommendedName>
</protein>
<comment type="caution">
    <text evidence="3">The sequence shown here is derived from an EMBL/GenBank/DDBJ whole genome shotgun (WGS) entry which is preliminary data.</text>
</comment>
<evidence type="ECO:0000256" key="1">
    <source>
        <dbReference type="SAM" id="MobiDB-lite"/>
    </source>
</evidence>
<keyword evidence="2" id="KW-0732">Signal</keyword>
<evidence type="ECO:0000256" key="2">
    <source>
        <dbReference type="SAM" id="SignalP"/>
    </source>
</evidence>
<dbReference type="PROSITE" id="PS51257">
    <property type="entry name" value="PROKAR_LIPOPROTEIN"/>
    <property type="match status" value="1"/>
</dbReference>
<dbReference type="Proteomes" id="UP001139311">
    <property type="component" value="Unassembled WGS sequence"/>
</dbReference>
<evidence type="ECO:0008006" key="5">
    <source>
        <dbReference type="Google" id="ProtNLM"/>
    </source>
</evidence>
<feature type="region of interest" description="Disordered" evidence="1">
    <location>
        <begin position="177"/>
        <end position="200"/>
    </location>
</feature>